<feature type="transmembrane region" description="Helical" evidence="1">
    <location>
        <begin position="353"/>
        <end position="378"/>
    </location>
</feature>
<feature type="transmembrane region" description="Helical" evidence="1">
    <location>
        <begin position="58"/>
        <end position="78"/>
    </location>
</feature>
<comment type="caution">
    <text evidence="3">The sequence shown here is derived from an EMBL/GenBank/DDBJ whole genome shotgun (WGS) entry which is preliminary data.</text>
</comment>
<keyword evidence="1" id="KW-1133">Transmembrane helix</keyword>
<feature type="transmembrane region" description="Helical" evidence="1">
    <location>
        <begin position="167"/>
        <end position="185"/>
    </location>
</feature>
<dbReference type="PANTHER" id="PTHR35342">
    <property type="entry name" value="TRICARBOXYLIC TRANSPORT PROTEIN"/>
    <property type="match status" value="1"/>
</dbReference>
<feature type="transmembrane region" description="Helical" evidence="1">
    <location>
        <begin position="468"/>
        <end position="489"/>
    </location>
</feature>
<evidence type="ECO:0000313" key="4">
    <source>
        <dbReference type="Proteomes" id="UP000198615"/>
    </source>
</evidence>
<feature type="transmembrane region" description="Helical" evidence="1">
    <location>
        <begin position="197"/>
        <end position="217"/>
    </location>
</feature>
<dbReference type="OrthoDB" id="7232499at2"/>
<dbReference type="AlphaFoldDB" id="A0A8G2F2J2"/>
<sequence length="497" mass="51913">MDPFLQALPLVFNLEVLGTMAIAAIFGLVVGSVPGLTATMATALLVPLTFFMDPVPAIASMVTATAMAIFAGDIPGALLRVPGTPASAAYASEAFAMTRKGLAERALGTSLVGSAIGGMFGTVVLVLSAPQLAEVALQFTQFEYFWLACLGLTCAVFVSTASPLKGAISLIIGLFIATVGIDITAGYPRYTLGIPDLLGGVAFIPAMIGMFAIAEILRNMVAAPSEAPPKLSRLMQLFSGLGGVFRRYWRGVVRGSVLGTAVGILPGAGGDIAAWVAYALSKKLSKEPEKFGTGHVEGIVDAGSANNAALSGAWVPALVFGIPGDSITAIVIGVLYVKGMNPGPTVFIHSPELIYGVFITFFLANVVLIPFGFAAIGLARHILRIPRGIIWPIVLLFSTVGAYAIDNSLFGVVIMLVMGILAFVMEENGFPVAPAILGLVLGPMLEGNFMTAMIKADGELLAFFERPIAAVLGVITLSVWFMPLVMKVWRSRSADAR</sequence>
<dbReference type="RefSeq" id="WP_093149512.1">
    <property type="nucleotide sequence ID" value="NZ_FNBW01000004.1"/>
</dbReference>
<name>A0A8G2F2J2_9PROT</name>
<feature type="transmembrane region" description="Helical" evidence="1">
    <location>
        <begin position="111"/>
        <end position="132"/>
    </location>
</feature>
<dbReference type="Pfam" id="PF01970">
    <property type="entry name" value="TctA"/>
    <property type="match status" value="1"/>
</dbReference>
<gene>
    <name evidence="3" type="ORF">SAMN05660686_01638</name>
</gene>
<keyword evidence="1" id="KW-0472">Membrane</keyword>
<keyword evidence="4" id="KW-1185">Reference proteome</keyword>
<feature type="domain" description="DUF112" evidence="2">
    <location>
        <begin position="18"/>
        <end position="437"/>
    </location>
</feature>
<feature type="transmembrane region" description="Helical" evidence="1">
    <location>
        <begin position="144"/>
        <end position="161"/>
    </location>
</feature>
<feature type="transmembrane region" description="Helical" evidence="1">
    <location>
        <begin position="432"/>
        <end position="456"/>
    </location>
</feature>
<accession>A0A8G2F2J2</accession>
<dbReference type="EMBL" id="FNBW01000004">
    <property type="protein sequence ID" value="SDF55125.1"/>
    <property type="molecule type" value="Genomic_DNA"/>
</dbReference>
<evidence type="ECO:0000259" key="2">
    <source>
        <dbReference type="Pfam" id="PF01970"/>
    </source>
</evidence>
<organism evidence="3 4">
    <name type="scientific">Thalassobaculum litoreum DSM 18839</name>
    <dbReference type="NCBI Taxonomy" id="1123362"/>
    <lineage>
        <taxon>Bacteria</taxon>
        <taxon>Pseudomonadati</taxon>
        <taxon>Pseudomonadota</taxon>
        <taxon>Alphaproteobacteria</taxon>
        <taxon>Rhodospirillales</taxon>
        <taxon>Thalassobaculaceae</taxon>
        <taxon>Thalassobaculum</taxon>
    </lineage>
</organism>
<proteinExistence type="predicted"/>
<evidence type="ECO:0000256" key="1">
    <source>
        <dbReference type="SAM" id="Phobius"/>
    </source>
</evidence>
<dbReference type="PANTHER" id="PTHR35342:SF5">
    <property type="entry name" value="TRICARBOXYLIC TRANSPORT PROTEIN"/>
    <property type="match status" value="1"/>
</dbReference>
<feature type="transmembrane region" description="Helical" evidence="1">
    <location>
        <begin position="313"/>
        <end position="337"/>
    </location>
</feature>
<protein>
    <submittedName>
        <fullName evidence="3">TctA family transporter</fullName>
    </submittedName>
</protein>
<feature type="transmembrane region" description="Helical" evidence="1">
    <location>
        <begin position="385"/>
        <end position="403"/>
    </location>
</feature>
<dbReference type="Proteomes" id="UP000198615">
    <property type="component" value="Unassembled WGS sequence"/>
</dbReference>
<feature type="transmembrane region" description="Helical" evidence="1">
    <location>
        <begin position="257"/>
        <end position="280"/>
    </location>
</feature>
<evidence type="ECO:0000313" key="3">
    <source>
        <dbReference type="EMBL" id="SDF55125.1"/>
    </source>
</evidence>
<reference evidence="3 4" key="1">
    <citation type="submission" date="2016-10" db="EMBL/GenBank/DDBJ databases">
        <authorList>
            <person name="Varghese N."/>
            <person name="Submissions S."/>
        </authorList>
    </citation>
    <scope>NUCLEOTIDE SEQUENCE [LARGE SCALE GENOMIC DNA]</scope>
    <source>
        <strain evidence="3 4">DSM 18839</strain>
    </source>
</reference>
<keyword evidence="1" id="KW-0812">Transmembrane</keyword>
<dbReference type="InterPro" id="IPR002823">
    <property type="entry name" value="DUF112_TM"/>
</dbReference>